<comment type="caution">
    <text evidence="1">The sequence shown here is derived from an EMBL/GenBank/DDBJ whole genome shotgun (WGS) entry which is preliminary data.</text>
</comment>
<dbReference type="AlphaFoldDB" id="A0A0L0BRU5"/>
<dbReference type="Proteomes" id="UP000037069">
    <property type="component" value="Unassembled WGS sequence"/>
</dbReference>
<evidence type="ECO:0000313" key="2">
    <source>
        <dbReference type="Proteomes" id="UP000037069"/>
    </source>
</evidence>
<reference evidence="1 2" key="1">
    <citation type="journal article" date="2015" name="Nat. Commun.">
        <title>Lucilia cuprina genome unlocks parasitic fly biology to underpin future interventions.</title>
        <authorList>
            <person name="Anstead C.A."/>
            <person name="Korhonen P.K."/>
            <person name="Young N.D."/>
            <person name="Hall R.S."/>
            <person name="Jex A.R."/>
            <person name="Murali S.C."/>
            <person name="Hughes D.S."/>
            <person name="Lee S.F."/>
            <person name="Perry T."/>
            <person name="Stroehlein A.J."/>
            <person name="Ansell B.R."/>
            <person name="Breugelmans B."/>
            <person name="Hofmann A."/>
            <person name="Qu J."/>
            <person name="Dugan S."/>
            <person name="Lee S.L."/>
            <person name="Chao H."/>
            <person name="Dinh H."/>
            <person name="Han Y."/>
            <person name="Doddapaneni H.V."/>
            <person name="Worley K.C."/>
            <person name="Muzny D.M."/>
            <person name="Ioannidis P."/>
            <person name="Waterhouse R.M."/>
            <person name="Zdobnov E.M."/>
            <person name="James P.J."/>
            <person name="Bagnall N.H."/>
            <person name="Kotze A.C."/>
            <person name="Gibbs R.A."/>
            <person name="Richards S."/>
            <person name="Batterham P."/>
            <person name="Gasser R.B."/>
        </authorList>
    </citation>
    <scope>NUCLEOTIDE SEQUENCE [LARGE SCALE GENOMIC DNA]</scope>
    <source>
        <strain evidence="1 2">LS</strain>
        <tissue evidence="1">Full body</tissue>
    </source>
</reference>
<name>A0A0L0BRU5_LUCCU</name>
<accession>A0A0L0BRU5</accession>
<organism evidence="1 2">
    <name type="scientific">Lucilia cuprina</name>
    <name type="common">Green bottle fly</name>
    <name type="synonym">Australian sheep blowfly</name>
    <dbReference type="NCBI Taxonomy" id="7375"/>
    <lineage>
        <taxon>Eukaryota</taxon>
        <taxon>Metazoa</taxon>
        <taxon>Ecdysozoa</taxon>
        <taxon>Arthropoda</taxon>
        <taxon>Hexapoda</taxon>
        <taxon>Insecta</taxon>
        <taxon>Pterygota</taxon>
        <taxon>Neoptera</taxon>
        <taxon>Endopterygota</taxon>
        <taxon>Diptera</taxon>
        <taxon>Brachycera</taxon>
        <taxon>Muscomorpha</taxon>
        <taxon>Oestroidea</taxon>
        <taxon>Calliphoridae</taxon>
        <taxon>Luciliinae</taxon>
        <taxon>Lucilia</taxon>
    </lineage>
</organism>
<proteinExistence type="predicted"/>
<keyword evidence="2" id="KW-1185">Reference proteome</keyword>
<dbReference type="EMBL" id="JRES01001456">
    <property type="protein sequence ID" value="KNC22718.1"/>
    <property type="molecule type" value="Genomic_DNA"/>
</dbReference>
<protein>
    <submittedName>
        <fullName evidence="1">Uncharacterized protein</fullName>
    </submittedName>
</protein>
<gene>
    <name evidence="1" type="ORF">FF38_08832</name>
</gene>
<sequence>MHQPSHRIHIVTFIQILSDVFVKPNEPTSIQGRLVIILSINVKNTQIPLTPNAPGVKREYCNNVDDDYDAYDDAKADKLTFEDLQYSFVLHDIGAAYNSEKERDRCTITVGLNRVELPTLLVGRSLQPLKLDSQSLTNARTIISQEKYCE</sequence>
<evidence type="ECO:0000313" key="1">
    <source>
        <dbReference type="EMBL" id="KNC22718.1"/>
    </source>
</evidence>